<evidence type="ECO:0000259" key="2">
    <source>
        <dbReference type="PROSITE" id="PS50104"/>
    </source>
</evidence>
<evidence type="ECO:0000256" key="1">
    <source>
        <dbReference type="ARBA" id="ARBA00023027"/>
    </source>
</evidence>
<evidence type="ECO:0000313" key="4">
    <source>
        <dbReference type="Proteomes" id="UP000825729"/>
    </source>
</evidence>
<dbReference type="GO" id="GO:0007165">
    <property type="term" value="P:signal transduction"/>
    <property type="evidence" value="ECO:0007669"/>
    <property type="project" value="InterPro"/>
</dbReference>
<dbReference type="SMART" id="SM00255">
    <property type="entry name" value="TIR"/>
    <property type="match status" value="1"/>
</dbReference>
<keyword evidence="4" id="KW-1185">Reference proteome</keyword>
<dbReference type="SUPFAM" id="SSF52200">
    <property type="entry name" value="Toll/Interleukin receptor TIR domain"/>
    <property type="match status" value="1"/>
</dbReference>
<sequence length="211" mass="23311">MQRVLSTTTTAVAAVAAAAGTNIVRSSVSREMSGIRPRTWDVFINHRGVDTKRTIASLLYDRLTQLNLRPFLDNRSMEPGEQLVQSIASAIGSCKVGVALFSPRYSESYFCLQELALMVEAKKKVIPIFFDVKPSDLRAMACAAGCPPKEMLRFRRALEEASYTVGLTFDSTSGNWSDLVKTATDIIVKNMRVEESKGACTLRRTILHSID</sequence>
<proteinExistence type="predicted"/>
<dbReference type="Proteomes" id="UP000825729">
    <property type="component" value="Unassembled WGS sequence"/>
</dbReference>
<accession>A0AAV7EV15</accession>
<dbReference type="PANTHER" id="PTHR32009:SF131">
    <property type="entry name" value="OS07G0566800 PROTEIN"/>
    <property type="match status" value="1"/>
</dbReference>
<reference evidence="3 4" key="1">
    <citation type="submission" date="2021-07" db="EMBL/GenBank/DDBJ databases">
        <title>The Aristolochia fimbriata genome: insights into angiosperm evolution, floral development and chemical biosynthesis.</title>
        <authorList>
            <person name="Jiao Y."/>
        </authorList>
    </citation>
    <scope>NUCLEOTIDE SEQUENCE [LARGE SCALE GENOMIC DNA]</scope>
    <source>
        <strain evidence="3">IBCAS-2021</strain>
        <tissue evidence="3">Leaf</tissue>
    </source>
</reference>
<gene>
    <name evidence="3" type="ORF">H6P81_005596</name>
</gene>
<comment type="caution">
    <text evidence="3">The sequence shown here is derived from an EMBL/GenBank/DDBJ whole genome shotgun (WGS) entry which is preliminary data.</text>
</comment>
<dbReference type="EMBL" id="JAINDJ010000003">
    <property type="protein sequence ID" value="KAG9452692.1"/>
    <property type="molecule type" value="Genomic_DNA"/>
</dbReference>
<dbReference type="Pfam" id="PF01582">
    <property type="entry name" value="TIR"/>
    <property type="match status" value="1"/>
</dbReference>
<organism evidence="3 4">
    <name type="scientific">Aristolochia fimbriata</name>
    <name type="common">White veined hardy Dutchman's pipe vine</name>
    <dbReference type="NCBI Taxonomy" id="158543"/>
    <lineage>
        <taxon>Eukaryota</taxon>
        <taxon>Viridiplantae</taxon>
        <taxon>Streptophyta</taxon>
        <taxon>Embryophyta</taxon>
        <taxon>Tracheophyta</taxon>
        <taxon>Spermatophyta</taxon>
        <taxon>Magnoliopsida</taxon>
        <taxon>Magnoliidae</taxon>
        <taxon>Piperales</taxon>
        <taxon>Aristolochiaceae</taxon>
        <taxon>Aristolochia</taxon>
    </lineage>
</organism>
<protein>
    <recommendedName>
        <fullName evidence="2">TIR domain-containing protein</fullName>
    </recommendedName>
</protein>
<dbReference type="PROSITE" id="PS50104">
    <property type="entry name" value="TIR"/>
    <property type="match status" value="1"/>
</dbReference>
<dbReference type="InterPro" id="IPR000157">
    <property type="entry name" value="TIR_dom"/>
</dbReference>
<dbReference type="Gene3D" id="3.40.50.10140">
    <property type="entry name" value="Toll/interleukin-1 receptor homology (TIR) domain"/>
    <property type="match status" value="1"/>
</dbReference>
<keyword evidence="1" id="KW-0520">NAD</keyword>
<name>A0AAV7EV15_ARIFI</name>
<feature type="domain" description="TIR" evidence="2">
    <location>
        <begin position="38"/>
        <end position="195"/>
    </location>
</feature>
<dbReference type="AlphaFoldDB" id="A0AAV7EV15"/>
<dbReference type="PANTHER" id="PTHR32009">
    <property type="entry name" value="TMV RESISTANCE PROTEIN N-LIKE"/>
    <property type="match status" value="1"/>
</dbReference>
<dbReference type="InterPro" id="IPR035897">
    <property type="entry name" value="Toll_tir_struct_dom_sf"/>
</dbReference>
<evidence type="ECO:0000313" key="3">
    <source>
        <dbReference type="EMBL" id="KAG9452692.1"/>
    </source>
</evidence>